<dbReference type="FunFam" id="1.10.8.750:FF:000002">
    <property type="entry name" value="Phosphoribosylformylglycinamidine synthase"/>
    <property type="match status" value="1"/>
</dbReference>
<dbReference type="FunFam" id="3.30.1330.10:FF:000005">
    <property type="entry name" value="Phosphoribosylformylglycinamidine synthase"/>
    <property type="match status" value="1"/>
</dbReference>
<feature type="region of interest" description="Disordered" evidence="13">
    <location>
        <begin position="1341"/>
        <end position="1370"/>
    </location>
</feature>
<dbReference type="SUPFAM" id="SSF52317">
    <property type="entry name" value="Class I glutamine amidotransferase-like"/>
    <property type="match status" value="1"/>
</dbReference>
<dbReference type="InterPro" id="IPR040707">
    <property type="entry name" value="FGAR-AT_N"/>
</dbReference>
<dbReference type="GO" id="GO:0005737">
    <property type="term" value="C:cytoplasm"/>
    <property type="evidence" value="ECO:0007669"/>
    <property type="project" value="TreeGrafter"/>
</dbReference>
<evidence type="ECO:0000256" key="4">
    <source>
        <dbReference type="ARBA" id="ARBA00022598"/>
    </source>
</evidence>
<dbReference type="Gene3D" id="3.40.50.880">
    <property type="match status" value="1"/>
</dbReference>
<dbReference type="InterPro" id="IPR029062">
    <property type="entry name" value="Class_I_gatase-like"/>
</dbReference>
<gene>
    <name evidence="18" type="ORF">EDB92DRAFT_2102889</name>
</gene>
<feature type="domain" description="Phosphoribosylformylglycinamidine synthase linker" evidence="15">
    <location>
        <begin position="196"/>
        <end position="247"/>
    </location>
</feature>
<reference evidence="18" key="1">
    <citation type="submission" date="2022-01" db="EMBL/GenBank/DDBJ databases">
        <title>Comparative genomics reveals a dynamic genome evolution in the ectomycorrhizal milk-cap (Lactarius) mushrooms.</title>
        <authorList>
            <consortium name="DOE Joint Genome Institute"/>
            <person name="Lebreton A."/>
            <person name="Tang N."/>
            <person name="Kuo A."/>
            <person name="LaButti K."/>
            <person name="Drula E."/>
            <person name="Barry K."/>
            <person name="Clum A."/>
            <person name="Lipzen A."/>
            <person name="Mousain D."/>
            <person name="Ng V."/>
            <person name="Wang R."/>
            <person name="Wang X."/>
            <person name="Dai Y."/>
            <person name="Henrissat B."/>
            <person name="Grigoriev I.V."/>
            <person name="Guerin-Laguette A."/>
            <person name="Yu F."/>
            <person name="Martin F.M."/>
        </authorList>
    </citation>
    <scope>NUCLEOTIDE SEQUENCE</scope>
    <source>
        <strain evidence="18">QP</strain>
    </source>
</reference>
<evidence type="ECO:0000256" key="9">
    <source>
        <dbReference type="ARBA" id="ARBA00022842"/>
    </source>
</evidence>
<dbReference type="CDD" id="cd02204">
    <property type="entry name" value="PurL_repeat2"/>
    <property type="match status" value="1"/>
</dbReference>
<dbReference type="Gene3D" id="1.10.8.750">
    <property type="entry name" value="Phosphoribosylformylglycinamidine synthase, linker domain"/>
    <property type="match status" value="1"/>
</dbReference>
<dbReference type="InterPro" id="IPR036604">
    <property type="entry name" value="PurS-like_sf"/>
</dbReference>
<keyword evidence="10" id="KW-0315">Glutamine amidotransferase</keyword>
<evidence type="ECO:0000256" key="8">
    <source>
        <dbReference type="ARBA" id="ARBA00022840"/>
    </source>
</evidence>
<comment type="similarity">
    <text evidence="2">In the N-terminal section; belongs to the FGAMS family.</text>
</comment>
<evidence type="ECO:0000313" key="19">
    <source>
        <dbReference type="Proteomes" id="UP001201163"/>
    </source>
</evidence>
<sequence>MLLLPGSSALSAAKRSALLVQIRRQVSAIISIDAIYIHLVHSISGDAESELLQLDSPPRRTLDRLLSYGDDVSFPDTRRSFDEGGPGVIYVLPRPGSVSPWSSKATDICTLCKLGSHVKRLERGIAFVVRTEASTGATLSQNDLDLFSHYIHDRMTQTASLARPSQDTIFLESQPAPLRTIDISPSDTSPREKLGRANKELGLALAPDEIDYLIDAFVSSSTPVARNPTDAELFMFAQVNSEHCRHKIFNASWTIDGTPQSSSLFQMIRNTEKLNPTGTISAYSDNAAVFEGATTSHFGVSPALPSFPNPNIQRLYRESKEETPVPVLIKVETHNHPTAVSPYPGAATGSGGEIRDEGAVGRGSRPKAGLAGFSVSNLLIPGYVQPWEEDFGRPAHIATALDIMLDGPLGAAAFNNEFGRPALAGYFRAFAERVPSPVGIGAVRGYHKPIMLAGGMGTVRPQFARKSKIAPGARLVVLGGPGMLIGLGGGAASSQALGTGDAVLDFASVQRENAEMQRRCQQVIDACVERGAENPIQSIHDVGAGGLSNALPELVHDSGLGATFEIRDVPLADASLSPMEIWCNESQERYVLAVDPIHEDAFRNIAARERCPFAVVGAATETDELVVTDRLFGTDVIRMKMSTLFGKAPRMARSDAARVPEHLPFDATLATYLPTEPRLPVRLVEAVARVLRLPSVGSKAFLITIGDRSITGLVTRDQMVGPWQVPVADVAVTRASYGFDLRAGEAMALGERTPLALLSAPASARMAVAEALTNLAAANVRALRRVKLSANWMSAASVPGEGAALYEAVRCALGVGIPVGKDSMSMAMRWRDGQSGEERSVTAPLSLIVTAFAGVEDVGATWTPQLRTDVDGPTALVFFDLACRKQRLGGSALAQVFRQIGEEVPDVEDPQLLKAFFNACQAVRQSDPELVLAYHDRSDGGLFATVAEMAFAGRVGVELNLDALHGLDGPVEVLFNEELGAVVQVQQSRVARLVEVFVAHGFESTSIHAIGKVLQDPKDQSFTVKQSFQMQSLRDDPDCAAEEFALIADETARSGAQGVNGHVEMAWAFTAAGFDAVDVHMSDVVGGTVDLGAGWAHAALLHGGARAAFAAFFARDDTFALGVCNGCQFLSHMREVIPGAEWWPYFKENHSGRFEARVARVEVVDSAATQDSVFLRGMGGSRLPVAVAHGEGRAAFVPGAREAFYSQGLEAVRYVDGAGKATEVYPLNPNGSPGGLTGVQTASGRVLALMPHPERVVTLESNSWYPPDLKADVGRKASGQLHSAKGTLVEKIGELTGSKPWTESGKQEHASGETEYKAAQAKGYTEGALDRVGGKKDAVVGAVTGDSSQEASGNAKQEKGQAQQEINRPV</sequence>
<dbReference type="EMBL" id="JAKELL010000018">
    <property type="protein sequence ID" value="KAH8993374.1"/>
    <property type="molecule type" value="Genomic_DNA"/>
</dbReference>
<dbReference type="NCBIfam" id="TIGR01735">
    <property type="entry name" value="FGAM_synt"/>
    <property type="match status" value="1"/>
</dbReference>
<keyword evidence="8" id="KW-0067">ATP-binding</keyword>
<feature type="region of interest" description="Disordered" evidence="13">
    <location>
        <begin position="1298"/>
        <end position="1318"/>
    </location>
</feature>
<evidence type="ECO:0000256" key="10">
    <source>
        <dbReference type="ARBA" id="ARBA00022962"/>
    </source>
</evidence>
<evidence type="ECO:0000259" key="14">
    <source>
        <dbReference type="Pfam" id="PF02769"/>
    </source>
</evidence>
<dbReference type="SUPFAM" id="SSF55326">
    <property type="entry name" value="PurM N-terminal domain-like"/>
    <property type="match status" value="2"/>
</dbReference>
<keyword evidence="9" id="KW-0460">Magnesium</keyword>
<dbReference type="EC" id="6.3.5.3" evidence="3"/>
<dbReference type="InterPro" id="IPR010918">
    <property type="entry name" value="PurM-like_C_dom"/>
</dbReference>
<dbReference type="InterPro" id="IPR055181">
    <property type="entry name" value="FGAR-AT_PurM_N-like"/>
</dbReference>
<evidence type="ECO:0000313" key="18">
    <source>
        <dbReference type="EMBL" id="KAH8993374.1"/>
    </source>
</evidence>
<dbReference type="GO" id="GO:0006189">
    <property type="term" value="P:'de novo' IMP biosynthetic process"/>
    <property type="evidence" value="ECO:0007669"/>
    <property type="project" value="InterPro"/>
</dbReference>
<feature type="domain" description="FGAR-AT PurM N-terminal-like" evidence="17">
    <location>
        <begin position="698"/>
        <end position="853"/>
    </location>
</feature>
<keyword evidence="6" id="KW-0547">Nucleotide-binding</keyword>
<keyword evidence="19" id="KW-1185">Reference proteome</keyword>
<dbReference type="GO" id="GO:0005524">
    <property type="term" value="F:ATP binding"/>
    <property type="evidence" value="ECO:0007669"/>
    <property type="project" value="UniProtKB-KW"/>
</dbReference>
<dbReference type="Pfam" id="PF13507">
    <property type="entry name" value="GATase_5"/>
    <property type="match status" value="2"/>
</dbReference>
<dbReference type="SUPFAM" id="SSF82697">
    <property type="entry name" value="PurS-like"/>
    <property type="match status" value="1"/>
</dbReference>
<evidence type="ECO:0000256" key="12">
    <source>
        <dbReference type="ARBA" id="ARBA00032632"/>
    </source>
</evidence>
<feature type="domain" description="PurM-like C-terminal" evidence="14">
    <location>
        <begin position="471"/>
        <end position="628"/>
    </location>
</feature>
<organism evidence="18 19">
    <name type="scientific">Lactarius akahatsu</name>
    <dbReference type="NCBI Taxonomy" id="416441"/>
    <lineage>
        <taxon>Eukaryota</taxon>
        <taxon>Fungi</taxon>
        <taxon>Dikarya</taxon>
        <taxon>Basidiomycota</taxon>
        <taxon>Agaricomycotina</taxon>
        <taxon>Agaricomycetes</taxon>
        <taxon>Russulales</taxon>
        <taxon>Russulaceae</taxon>
        <taxon>Lactarius</taxon>
    </lineage>
</organism>
<evidence type="ECO:0000259" key="15">
    <source>
        <dbReference type="Pfam" id="PF18072"/>
    </source>
</evidence>
<dbReference type="GO" id="GO:0004642">
    <property type="term" value="F:phosphoribosylformylglycinamidine synthase activity"/>
    <property type="evidence" value="ECO:0007669"/>
    <property type="project" value="UniProtKB-EC"/>
</dbReference>
<dbReference type="PANTHER" id="PTHR10099:SF1">
    <property type="entry name" value="PHOSPHORIBOSYLFORMYLGLYCINAMIDINE SYNTHASE"/>
    <property type="match status" value="1"/>
</dbReference>
<feature type="compositionally biased region" description="Polar residues" evidence="13">
    <location>
        <begin position="1346"/>
        <end position="1370"/>
    </location>
</feature>
<dbReference type="Proteomes" id="UP001201163">
    <property type="component" value="Unassembled WGS sequence"/>
</dbReference>
<dbReference type="CDD" id="cd02203">
    <property type="entry name" value="PurL_repeat1"/>
    <property type="match status" value="1"/>
</dbReference>
<dbReference type="Pfam" id="PF18072">
    <property type="entry name" value="FGAR-AT_linker"/>
    <property type="match status" value="1"/>
</dbReference>
<comment type="caution">
    <text evidence="18">The sequence shown here is derived from an EMBL/GenBank/DDBJ whole genome shotgun (WGS) entry which is preliminary data.</text>
</comment>
<dbReference type="PROSITE" id="PS51273">
    <property type="entry name" value="GATASE_TYPE_1"/>
    <property type="match status" value="1"/>
</dbReference>
<comment type="pathway">
    <text evidence="1">Purine metabolism; IMP biosynthesis via de novo pathway; 5-amino-1-(5-phospho-D-ribosyl)imidazole from N(2)-formyl-N(1)-(5-phospho-D-ribosyl)glycinamide: step 1/2.</text>
</comment>
<feature type="domain" description="PurM-like C-terminal" evidence="14">
    <location>
        <begin position="887"/>
        <end position="1019"/>
    </location>
</feature>
<evidence type="ECO:0000256" key="11">
    <source>
        <dbReference type="ARBA" id="ARBA00029823"/>
    </source>
</evidence>
<dbReference type="FunFam" id="3.30.1330.10:FF:000002">
    <property type="entry name" value="Phosphoribosylformylglycinamidine synthase"/>
    <property type="match status" value="1"/>
</dbReference>
<evidence type="ECO:0000256" key="1">
    <source>
        <dbReference type="ARBA" id="ARBA00004920"/>
    </source>
</evidence>
<dbReference type="FunFam" id="3.90.650.10:FF:000024">
    <property type="entry name" value="Phosphoribosylformylglycinamidine synthase"/>
    <property type="match status" value="1"/>
</dbReference>
<dbReference type="SUPFAM" id="SSF109736">
    <property type="entry name" value="FGAM synthase PurL, linker domain"/>
    <property type="match status" value="1"/>
</dbReference>
<accession>A0AAD4LJ65</accession>
<keyword evidence="7" id="KW-0658">Purine biosynthesis</keyword>
<feature type="domain" description="Phosphoribosylformylglycinamidine synthase N-terminal" evidence="16">
    <location>
        <begin position="53"/>
        <end position="170"/>
    </location>
</feature>
<name>A0AAD4LJ65_9AGAM</name>
<dbReference type="InterPro" id="IPR041609">
    <property type="entry name" value="PurL_linker"/>
</dbReference>
<dbReference type="PANTHER" id="PTHR10099">
    <property type="entry name" value="PHOSPHORIBOSYLFORMYLGLYCINAMIDINE SYNTHASE"/>
    <property type="match status" value="1"/>
</dbReference>
<evidence type="ECO:0000259" key="16">
    <source>
        <dbReference type="Pfam" id="PF18076"/>
    </source>
</evidence>
<dbReference type="Pfam" id="PF22689">
    <property type="entry name" value="FGAR-AT_PurM_N-like"/>
    <property type="match status" value="1"/>
</dbReference>
<dbReference type="SMART" id="SM01211">
    <property type="entry name" value="GATase_5"/>
    <property type="match status" value="1"/>
</dbReference>
<keyword evidence="4" id="KW-0436">Ligase</keyword>
<dbReference type="Pfam" id="PF02769">
    <property type="entry name" value="AIRS_C"/>
    <property type="match status" value="2"/>
</dbReference>
<dbReference type="Gene3D" id="3.90.650.10">
    <property type="entry name" value="PurM-like C-terminal domain"/>
    <property type="match status" value="2"/>
</dbReference>
<evidence type="ECO:0000259" key="17">
    <source>
        <dbReference type="Pfam" id="PF22689"/>
    </source>
</evidence>
<evidence type="ECO:0000256" key="7">
    <source>
        <dbReference type="ARBA" id="ARBA00022755"/>
    </source>
</evidence>
<protein>
    <recommendedName>
        <fullName evidence="3">phosphoribosylformylglycinamidine synthase</fullName>
        <ecNumber evidence="3">6.3.5.3</ecNumber>
    </recommendedName>
    <alternativeName>
        <fullName evidence="12">Formylglycinamide ribonucleotide amidotransferase</fullName>
    </alternativeName>
    <alternativeName>
        <fullName evidence="11">Formylglycinamide ribotide amidotransferase</fullName>
    </alternativeName>
</protein>
<dbReference type="GO" id="GO:0046872">
    <property type="term" value="F:metal ion binding"/>
    <property type="evidence" value="ECO:0007669"/>
    <property type="project" value="UniProtKB-KW"/>
</dbReference>
<evidence type="ECO:0000256" key="3">
    <source>
        <dbReference type="ARBA" id="ARBA00012747"/>
    </source>
</evidence>
<dbReference type="InterPro" id="IPR036676">
    <property type="entry name" value="PurM-like_C_sf"/>
</dbReference>
<dbReference type="NCBIfam" id="NF003672">
    <property type="entry name" value="PRK05297.1"/>
    <property type="match status" value="1"/>
</dbReference>
<feature type="compositionally biased region" description="Basic and acidic residues" evidence="13">
    <location>
        <begin position="1305"/>
        <end position="1316"/>
    </location>
</feature>
<dbReference type="Gene3D" id="3.30.1330.10">
    <property type="entry name" value="PurM-like, N-terminal domain"/>
    <property type="match status" value="2"/>
</dbReference>
<dbReference type="InterPro" id="IPR010073">
    <property type="entry name" value="PurL_large"/>
</dbReference>
<evidence type="ECO:0000256" key="2">
    <source>
        <dbReference type="ARBA" id="ARBA00008608"/>
    </source>
</evidence>
<dbReference type="SUPFAM" id="SSF56042">
    <property type="entry name" value="PurM C-terminal domain-like"/>
    <property type="match status" value="2"/>
</dbReference>
<evidence type="ECO:0000256" key="5">
    <source>
        <dbReference type="ARBA" id="ARBA00022723"/>
    </source>
</evidence>
<dbReference type="Pfam" id="PF18076">
    <property type="entry name" value="FGAR-AT_N"/>
    <property type="match status" value="1"/>
</dbReference>
<proteinExistence type="inferred from homology"/>
<dbReference type="InterPro" id="IPR036921">
    <property type="entry name" value="PurM-like_N_sf"/>
</dbReference>
<evidence type="ECO:0000256" key="6">
    <source>
        <dbReference type="ARBA" id="ARBA00022741"/>
    </source>
</evidence>
<evidence type="ECO:0000256" key="13">
    <source>
        <dbReference type="SAM" id="MobiDB-lite"/>
    </source>
</evidence>
<keyword evidence="5" id="KW-0479">Metal-binding</keyword>